<reference evidence="1 2" key="1">
    <citation type="submission" date="2017-12" db="EMBL/GenBank/DDBJ databases">
        <title>High-resolution comparative analysis of great ape genomes.</title>
        <authorList>
            <person name="Pollen A."/>
            <person name="Hastie A."/>
            <person name="Hormozdiari F."/>
            <person name="Dougherty M."/>
            <person name="Liu R."/>
            <person name="Chaisson M."/>
            <person name="Hoppe E."/>
            <person name="Hill C."/>
            <person name="Pang A."/>
            <person name="Hillier L."/>
            <person name="Baker C."/>
            <person name="Armstrong J."/>
            <person name="Shendure J."/>
            <person name="Paten B."/>
            <person name="Wilson R."/>
            <person name="Chao H."/>
            <person name="Schneider V."/>
            <person name="Ventura M."/>
            <person name="Kronenberg Z."/>
            <person name="Murali S."/>
            <person name="Gordon D."/>
            <person name="Cantsilieris S."/>
            <person name="Munson K."/>
            <person name="Nelson B."/>
            <person name="Raja A."/>
            <person name="Underwood J."/>
            <person name="Diekhans M."/>
            <person name="Fiddes I."/>
            <person name="Haussler D."/>
            <person name="Eichler E."/>
        </authorList>
    </citation>
    <scope>NUCLEOTIDE SEQUENCE [LARGE SCALE GENOMIC DNA]</scope>
    <source>
        <strain evidence="1">Yerkes chimp pedigree #C0471</strain>
    </source>
</reference>
<dbReference type="Proteomes" id="UP000236370">
    <property type="component" value="Unassembled WGS sequence"/>
</dbReference>
<evidence type="ECO:0000313" key="1">
    <source>
        <dbReference type="EMBL" id="PNI36062.1"/>
    </source>
</evidence>
<organism evidence="1 2">
    <name type="scientific">Pan troglodytes</name>
    <name type="common">Chimpanzee</name>
    <dbReference type="NCBI Taxonomy" id="9598"/>
    <lineage>
        <taxon>Eukaryota</taxon>
        <taxon>Metazoa</taxon>
        <taxon>Chordata</taxon>
        <taxon>Craniata</taxon>
        <taxon>Vertebrata</taxon>
        <taxon>Euteleostomi</taxon>
        <taxon>Mammalia</taxon>
        <taxon>Eutheria</taxon>
        <taxon>Euarchontoglires</taxon>
        <taxon>Primates</taxon>
        <taxon>Haplorrhini</taxon>
        <taxon>Catarrhini</taxon>
        <taxon>Hominidae</taxon>
        <taxon>Pan</taxon>
    </lineage>
</organism>
<proteinExistence type="predicted"/>
<dbReference type="EMBL" id="NBAG03000351">
    <property type="protein sequence ID" value="PNI36062.1"/>
    <property type="molecule type" value="Genomic_DNA"/>
</dbReference>
<protein>
    <submittedName>
        <fullName evidence="1">T0131132 isoform 3</fullName>
    </submittedName>
</protein>
<name>A0A2J8KM23_PANTR</name>
<comment type="caution">
    <text evidence="1">The sequence shown here is derived from an EMBL/GenBank/DDBJ whole genome shotgun (WGS) entry which is preliminary data.</text>
</comment>
<dbReference type="AlphaFoldDB" id="A0A2J8KM23"/>
<accession>A0A2J8KM23</accession>
<gene>
    <name evidence="1" type="ORF">CK820_G0037338</name>
</gene>
<evidence type="ECO:0000313" key="2">
    <source>
        <dbReference type="Proteomes" id="UP000236370"/>
    </source>
</evidence>
<sequence>MAGAPPPASLPPCSLISDCCVSNQRDSVGVGPSEPGVGYSLLLRRFLSLSEKRSIRVGVTRFSRHRVLLCCLGWFQTLGLKNPPTSASKSIGITGMLCASSSSRLSVLGQPTQFI</sequence>